<dbReference type="RefSeq" id="WP_041090896.1">
    <property type="nucleotide sequence ID" value="NZ_JXRP01000020.1"/>
</dbReference>
<comment type="caution">
    <text evidence="3">The sequence shown here is derived from an EMBL/GenBank/DDBJ whole genome shotgun (WGS) entry which is preliminary data.</text>
</comment>
<evidence type="ECO:0008006" key="5">
    <source>
        <dbReference type="Google" id="ProtNLM"/>
    </source>
</evidence>
<keyword evidence="2" id="KW-0812">Transmembrane</keyword>
<gene>
    <name evidence="3" type="ORF">KP78_37680</name>
</gene>
<dbReference type="STRING" id="889306.KP78_37680"/>
<evidence type="ECO:0000313" key="4">
    <source>
        <dbReference type="Proteomes" id="UP000031938"/>
    </source>
</evidence>
<dbReference type="PATRIC" id="fig|889306.3.peg.3784"/>
<name>A0A0C2RQC3_9BACL</name>
<reference evidence="3 4" key="1">
    <citation type="submission" date="2015-01" db="EMBL/GenBank/DDBJ databases">
        <title>Genome sequencing of Jeotgalibacillus soli.</title>
        <authorList>
            <person name="Goh K.M."/>
            <person name="Chan K.-G."/>
            <person name="Yaakop A.S."/>
            <person name="Ee R."/>
            <person name="Gan H.M."/>
            <person name="Chan C.S."/>
        </authorList>
    </citation>
    <scope>NUCLEOTIDE SEQUENCE [LARGE SCALE GENOMIC DNA]</scope>
    <source>
        <strain evidence="3 4">P9</strain>
    </source>
</reference>
<dbReference type="Proteomes" id="UP000031938">
    <property type="component" value="Unassembled WGS sequence"/>
</dbReference>
<accession>A0A0C2RQC3</accession>
<dbReference type="InterPro" id="IPR047753">
    <property type="entry name" value="YtzI-like"/>
</dbReference>
<dbReference type="AlphaFoldDB" id="A0A0C2RQC3"/>
<keyword evidence="2" id="KW-0472">Membrane</keyword>
<evidence type="ECO:0000313" key="3">
    <source>
        <dbReference type="EMBL" id="KIL43944.1"/>
    </source>
</evidence>
<feature type="region of interest" description="Disordered" evidence="1">
    <location>
        <begin position="35"/>
        <end position="62"/>
    </location>
</feature>
<evidence type="ECO:0000256" key="1">
    <source>
        <dbReference type="SAM" id="MobiDB-lite"/>
    </source>
</evidence>
<organism evidence="3 4">
    <name type="scientific">Jeotgalibacillus soli</name>
    <dbReference type="NCBI Taxonomy" id="889306"/>
    <lineage>
        <taxon>Bacteria</taxon>
        <taxon>Bacillati</taxon>
        <taxon>Bacillota</taxon>
        <taxon>Bacilli</taxon>
        <taxon>Bacillales</taxon>
        <taxon>Caryophanaceae</taxon>
        <taxon>Jeotgalibacillus</taxon>
    </lineage>
</organism>
<protein>
    <recommendedName>
        <fullName evidence="5">YtzI protein</fullName>
    </recommendedName>
</protein>
<dbReference type="NCBIfam" id="NF033232">
    <property type="entry name" value="small_YtzI"/>
    <property type="match status" value="1"/>
</dbReference>
<sequence>MSFIALIIFSIMIIVAVTIISLLVTKKGYSFEHTIDPLPKNHEQHTHTSSLSDDEERKIRRH</sequence>
<keyword evidence="4" id="KW-1185">Reference proteome</keyword>
<proteinExistence type="predicted"/>
<keyword evidence="2" id="KW-1133">Transmembrane helix</keyword>
<dbReference type="EMBL" id="JXRP01000020">
    <property type="protein sequence ID" value="KIL43944.1"/>
    <property type="molecule type" value="Genomic_DNA"/>
</dbReference>
<feature type="compositionally biased region" description="Basic and acidic residues" evidence="1">
    <location>
        <begin position="35"/>
        <end position="46"/>
    </location>
</feature>
<feature type="transmembrane region" description="Helical" evidence="2">
    <location>
        <begin position="6"/>
        <end position="24"/>
    </location>
</feature>
<evidence type="ECO:0000256" key="2">
    <source>
        <dbReference type="SAM" id="Phobius"/>
    </source>
</evidence>